<proteinExistence type="predicted"/>
<feature type="compositionally biased region" description="Basic residues" evidence="1">
    <location>
        <begin position="107"/>
        <end position="119"/>
    </location>
</feature>
<dbReference type="GeneID" id="54292723"/>
<accession>A0A6A6BPY5</accession>
<organism evidence="2 3">
    <name type="scientific">Aplosporella prunicola CBS 121167</name>
    <dbReference type="NCBI Taxonomy" id="1176127"/>
    <lineage>
        <taxon>Eukaryota</taxon>
        <taxon>Fungi</taxon>
        <taxon>Dikarya</taxon>
        <taxon>Ascomycota</taxon>
        <taxon>Pezizomycotina</taxon>
        <taxon>Dothideomycetes</taxon>
        <taxon>Dothideomycetes incertae sedis</taxon>
        <taxon>Botryosphaeriales</taxon>
        <taxon>Aplosporellaceae</taxon>
        <taxon>Aplosporella</taxon>
    </lineage>
</organism>
<feature type="region of interest" description="Disordered" evidence="1">
    <location>
        <begin position="91"/>
        <end position="156"/>
    </location>
</feature>
<evidence type="ECO:0000313" key="2">
    <source>
        <dbReference type="EMBL" id="KAF2145798.1"/>
    </source>
</evidence>
<gene>
    <name evidence="2" type="ORF">K452DRAFT_125711</name>
</gene>
<dbReference type="EMBL" id="ML995477">
    <property type="protein sequence ID" value="KAF2145798.1"/>
    <property type="molecule type" value="Genomic_DNA"/>
</dbReference>
<sequence length="178" mass="19740">MEPSLGAGAEVSRRAPCDSDGVCDGQVLLRRCEAVGEVRLRMSVTAVTDGDRCPRCRHTASSHRLSFRTPRNLSSSPFLHPWPLAIRSLNSQAAQRPRKQTNAFAAGKKKSLREKKTSRKKVEENRVKQKTGAPLSQAQHSSSTATPTRGSSSSSSFFRRCRRALLPFSLPQQLYFRS</sequence>
<evidence type="ECO:0000256" key="1">
    <source>
        <dbReference type="SAM" id="MobiDB-lite"/>
    </source>
</evidence>
<dbReference type="Proteomes" id="UP000799438">
    <property type="component" value="Unassembled WGS sequence"/>
</dbReference>
<feature type="compositionally biased region" description="Low complexity" evidence="1">
    <location>
        <begin position="141"/>
        <end position="156"/>
    </location>
</feature>
<keyword evidence="3" id="KW-1185">Reference proteome</keyword>
<dbReference type="AlphaFoldDB" id="A0A6A6BPY5"/>
<dbReference type="RefSeq" id="XP_033401510.1">
    <property type="nucleotide sequence ID" value="XM_033535229.1"/>
</dbReference>
<protein>
    <submittedName>
        <fullName evidence="2">Uncharacterized protein</fullName>
    </submittedName>
</protein>
<name>A0A6A6BPY5_9PEZI</name>
<reference evidence="2" key="1">
    <citation type="journal article" date="2020" name="Stud. Mycol.">
        <title>101 Dothideomycetes genomes: a test case for predicting lifestyles and emergence of pathogens.</title>
        <authorList>
            <person name="Haridas S."/>
            <person name="Albert R."/>
            <person name="Binder M."/>
            <person name="Bloem J."/>
            <person name="Labutti K."/>
            <person name="Salamov A."/>
            <person name="Andreopoulos B."/>
            <person name="Baker S."/>
            <person name="Barry K."/>
            <person name="Bills G."/>
            <person name="Bluhm B."/>
            <person name="Cannon C."/>
            <person name="Castanera R."/>
            <person name="Culley D."/>
            <person name="Daum C."/>
            <person name="Ezra D."/>
            <person name="Gonzalez J."/>
            <person name="Henrissat B."/>
            <person name="Kuo A."/>
            <person name="Liang C."/>
            <person name="Lipzen A."/>
            <person name="Lutzoni F."/>
            <person name="Magnuson J."/>
            <person name="Mondo S."/>
            <person name="Nolan M."/>
            <person name="Ohm R."/>
            <person name="Pangilinan J."/>
            <person name="Park H.-J."/>
            <person name="Ramirez L."/>
            <person name="Alfaro M."/>
            <person name="Sun H."/>
            <person name="Tritt A."/>
            <person name="Yoshinaga Y."/>
            <person name="Zwiers L.-H."/>
            <person name="Turgeon B."/>
            <person name="Goodwin S."/>
            <person name="Spatafora J."/>
            <person name="Crous P."/>
            <person name="Grigoriev I."/>
        </authorList>
    </citation>
    <scope>NUCLEOTIDE SEQUENCE</scope>
    <source>
        <strain evidence="2">CBS 121167</strain>
    </source>
</reference>
<evidence type="ECO:0000313" key="3">
    <source>
        <dbReference type="Proteomes" id="UP000799438"/>
    </source>
</evidence>